<proteinExistence type="predicted"/>
<evidence type="ECO:0000313" key="3">
    <source>
        <dbReference type="Proteomes" id="UP000259211"/>
    </source>
</evidence>
<evidence type="ECO:0000313" key="2">
    <source>
        <dbReference type="EMBL" id="RFT42095.1"/>
    </source>
</evidence>
<evidence type="ECO:0008006" key="4">
    <source>
        <dbReference type="Google" id="ProtNLM"/>
    </source>
</evidence>
<dbReference type="AlphaFoldDB" id="A0A3E2D9L9"/>
<comment type="caution">
    <text evidence="2">The sequence shown here is derived from an EMBL/GenBank/DDBJ whole genome shotgun (WGS) entry which is preliminary data.</text>
</comment>
<dbReference type="Proteomes" id="UP000259211">
    <property type="component" value="Unassembled WGS sequence"/>
</dbReference>
<protein>
    <recommendedName>
        <fullName evidence="4">RNA polymerase subunit sigma-70</fullName>
    </recommendedName>
</protein>
<dbReference type="InterPro" id="IPR013324">
    <property type="entry name" value="RNA_pol_sigma_r3/r4-like"/>
</dbReference>
<sequence>MPRSQYIREQKQRREEIRAYHDDQDHTWPETARHYGTTESNVKQLAYRARKERAREAEEAAKGPTLFDIDLDEVS</sequence>
<dbReference type="Gene3D" id="1.10.10.10">
    <property type="entry name" value="Winged helix-like DNA-binding domain superfamily/Winged helix DNA-binding domain"/>
    <property type="match status" value="1"/>
</dbReference>
<name>A0A3E2D9L9_9ACTN</name>
<dbReference type="InterPro" id="IPR036388">
    <property type="entry name" value="WH-like_DNA-bd_sf"/>
</dbReference>
<evidence type="ECO:0000256" key="1">
    <source>
        <dbReference type="SAM" id="MobiDB-lite"/>
    </source>
</evidence>
<gene>
    <name evidence="2" type="ORF">CHT91_11875</name>
</gene>
<dbReference type="SUPFAM" id="SSF88659">
    <property type="entry name" value="Sigma3 and sigma4 domains of RNA polymerase sigma factors"/>
    <property type="match status" value="1"/>
</dbReference>
<reference evidence="2 3" key="1">
    <citation type="submission" date="2017-07" db="EMBL/GenBank/DDBJ databases">
        <authorList>
            <person name="Sun Z.S."/>
            <person name="Albrecht U."/>
            <person name="Echele G."/>
            <person name="Lee C.C."/>
        </authorList>
    </citation>
    <scope>NUCLEOTIDE SEQUENCE [LARGE SCALE GENOMIC DNA]</scope>
    <source>
        <strain evidence="2 3">P16-029</strain>
    </source>
</reference>
<organism evidence="2 3">
    <name type="scientific">Cutibacterium avidum</name>
    <dbReference type="NCBI Taxonomy" id="33010"/>
    <lineage>
        <taxon>Bacteria</taxon>
        <taxon>Bacillati</taxon>
        <taxon>Actinomycetota</taxon>
        <taxon>Actinomycetes</taxon>
        <taxon>Propionibacteriales</taxon>
        <taxon>Propionibacteriaceae</taxon>
        <taxon>Cutibacterium</taxon>
    </lineage>
</organism>
<dbReference type="EMBL" id="NOWI01000013">
    <property type="protein sequence ID" value="RFT42095.1"/>
    <property type="molecule type" value="Genomic_DNA"/>
</dbReference>
<accession>A0A3E2D9L9</accession>
<feature type="compositionally biased region" description="Basic and acidic residues" evidence="1">
    <location>
        <begin position="1"/>
        <end position="33"/>
    </location>
</feature>
<feature type="region of interest" description="Disordered" evidence="1">
    <location>
        <begin position="55"/>
        <end position="75"/>
    </location>
</feature>
<feature type="region of interest" description="Disordered" evidence="1">
    <location>
        <begin position="1"/>
        <end position="43"/>
    </location>
</feature>